<dbReference type="AlphaFoldDB" id="B8D440"/>
<dbReference type="KEGG" id="dka:DKAM_0545"/>
<feature type="transmembrane region" description="Helical" evidence="1">
    <location>
        <begin position="354"/>
        <end position="374"/>
    </location>
</feature>
<proteinExistence type="predicted"/>
<evidence type="ECO:0000313" key="2">
    <source>
        <dbReference type="EMBL" id="ACL10871.1"/>
    </source>
</evidence>
<feature type="transmembrane region" description="Helical" evidence="1">
    <location>
        <begin position="130"/>
        <end position="150"/>
    </location>
</feature>
<accession>B8D440</accession>
<feature type="transmembrane region" description="Helical" evidence="1">
    <location>
        <begin position="29"/>
        <end position="49"/>
    </location>
</feature>
<dbReference type="HOGENOM" id="CLU_606388_0_0_2"/>
<dbReference type="RefSeq" id="WP_012608213.1">
    <property type="nucleotide sequence ID" value="NC_011766.1"/>
</dbReference>
<feature type="transmembrane region" description="Helical" evidence="1">
    <location>
        <begin position="235"/>
        <end position="259"/>
    </location>
</feature>
<dbReference type="GeneID" id="7170760"/>
<feature type="transmembrane region" description="Helical" evidence="1">
    <location>
        <begin position="61"/>
        <end position="84"/>
    </location>
</feature>
<dbReference type="EMBL" id="CP001140">
    <property type="protein sequence ID" value="ACL10871.1"/>
    <property type="molecule type" value="Genomic_DNA"/>
</dbReference>
<evidence type="ECO:0000313" key="3">
    <source>
        <dbReference type="Proteomes" id="UP000006903"/>
    </source>
</evidence>
<keyword evidence="1" id="KW-1133">Transmembrane helix</keyword>
<name>B8D440_DESA1</name>
<feature type="transmembrane region" description="Helical" evidence="1">
    <location>
        <begin position="323"/>
        <end position="342"/>
    </location>
</feature>
<feature type="transmembrane region" description="Helical" evidence="1">
    <location>
        <begin position="414"/>
        <end position="439"/>
    </location>
</feature>
<dbReference type="eggNOG" id="arCOG06689">
    <property type="taxonomic scope" value="Archaea"/>
</dbReference>
<organism evidence="2 3">
    <name type="scientific">Desulfurococcus amylolyticus (strain DSM 18924 / JCM 16383 / VKM B-2413 / 1221n)</name>
    <name type="common">Desulfurococcus kamchatkensis</name>
    <dbReference type="NCBI Taxonomy" id="490899"/>
    <lineage>
        <taxon>Archaea</taxon>
        <taxon>Thermoproteota</taxon>
        <taxon>Thermoprotei</taxon>
        <taxon>Desulfurococcales</taxon>
        <taxon>Desulfurococcaceae</taxon>
        <taxon>Desulfurococcus</taxon>
    </lineage>
</organism>
<protein>
    <submittedName>
        <fullName evidence="2">Uncharacterized protein</fullName>
    </submittedName>
</protein>
<keyword evidence="1" id="KW-0812">Transmembrane</keyword>
<dbReference type="Proteomes" id="UP000006903">
    <property type="component" value="Chromosome"/>
</dbReference>
<keyword evidence="1" id="KW-0472">Membrane</keyword>
<feature type="transmembrane region" description="Helical" evidence="1">
    <location>
        <begin position="171"/>
        <end position="192"/>
    </location>
</feature>
<reference evidence="2 3" key="1">
    <citation type="journal article" date="2009" name="J. Bacteriol.">
        <title>Complete genome sequence of the anaerobic, protein-degrading hyperthermophilic crenarchaeon Desulfurococcus kamchatkensis.</title>
        <authorList>
            <person name="Ravin N.V."/>
            <person name="Mardanov A.V."/>
            <person name="Beletsky A.V."/>
            <person name="Kublanov I.V."/>
            <person name="Kolganova T.V."/>
            <person name="Lebedinsky A.V."/>
            <person name="Chernyh N.A."/>
            <person name="Bonch-Osmolovskaya E.A."/>
            <person name="Skryabin K.G."/>
        </authorList>
    </citation>
    <scope>NUCLEOTIDE SEQUENCE [LARGE SCALE GENOMIC DNA]</scope>
    <source>
        <strain evidence="3">DSM 18924 / JCM 16383 / VKM B-2413 / 1221n</strain>
    </source>
</reference>
<feature type="transmembrane region" description="Helical" evidence="1">
    <location>
        <begin position="380"/>
        <end position="402"/>
    </location>
</feature>
<sequence length="449" mass="48757">MSSVAMGSDINDELSKVVSSVTFKRENPFIHVLPGIFIASAVLIILYNINTVLDIQSIPATLAPSTVFILAYLISSALSSYYLLYSIKKHLYESSVVTYYFTRGRDFNGALLYIRNAVTSSTLPSPSTGILLVLLTGAYPVILVLARKAVRRHVVEEEKVLLGRNYFRDYSIADIALDLALTVATLGLYASYLSYRVIEEFNNHITRVHGTHPNPPGPLQQEVTEGEGGSLTSRVIGVVLFILGLTWGLAYMGVPYSFVSNLSLGLTWFALNHILRDKSYPFILAVNIALTYILLIAGVATGIAGYPVYSGLFKGVSENMRSIASSMSLYSLIIMVFLNNLSISIPSIIPMGSLALASGVCNAGIIIGLTIYGLPLDTALRTLSILLYPYAITELLAYSILASSVTRLETSRKYLAIVLTGILLLLLAAVLEAITIIQVRGPTTSRSHL</sequence>
<feature type="transmembrane region" description="Helical" evidence="1">
    <location>
        <begin position="280"/>
        <end position="303"/>
    </location>
</feature>
<dbReference type="STRING" id="490899.DKAM_0545"/>
<evidence type="ECO:0000256" key="1">
    <source>
        <dbReference type="SAM" id="Phobius"/>
    </source>
</evidence>
<gene>
    <name evidence="2" type="ordered locus">DKAM_0545</name>
</gene>